<keyword evidence="4 6" id="KW-1133">Transmembrane helix</keyword>
<evidence type="ECO:0000313" key="9">
    <source>
        <dbReference type="EMBL" id="RPD39687.1"/>
    </source>
</evidence>
<feature type="transmembrane region" description="Helical" evidence="6">
    <location>
        <begin position="382"/>
        <end position="411"/>
    </location>
</feature>
<dbReference type="Pfam" id="PF12704">
    <property type="entry name" value="MacB_PCD"/>
    <property type="match status" value="2"/>
</dbReference>
<feature type="transmembrane region" description="Helical" evidence="6">
    <location>
        <begin position="21"/>
        <end position="42"/>
    </location>
</feature>
<dbReference type="GO" id="GO:0022857">
    <property type="term" value="F:transmembrane transporter activity"/>
    <property type="evidence" value="ECO:0007669"/>
    <property type="project" value="TreeGrafter"/>
</dbReference>
<dbReference type="Pfam" id="PF02687">
    <property type="entry name" value="FtsX"/>
    <property type="match status" value="2"/>
</dbReference>
<dbReference type="OrthoDB" id="5933722at2"/>
<dbReference type="Proteomes" id="UP000279089">
    <property type="component" value="Unassembled WGS sequence"/>
</dbReference>
<dbReference type="GO" id="GO:0005886">
    <property type="term" value="C:plasma membrane"/>
    <property type="evidence" value="ECO:0007669"/>
    <property type="project" value="UniProtKB-SubCell"/>
</dbReference>
<comment type="caution">
    <text evidence="9">The sequence shown here is derived from an EMBL/GenBank/DDBJ whole genome shotgun (WGS) entry which is preliminary data.</text>
</comment>
<gene>
    <name evidence="9" type="ORF">EG028_18775</name>
</gene>
<feature type="domain" description="MacB-like periplasmic core" evidence="8">
    <location>
        <begin position="439"/>
        <end position="647"/>
    </location>
</feature>
<evidence type="ECO:0000256" key="3">
    <source>
        <dbReference type="ARBA" id="ARBA00022692"/>
    </source>
</evidence>
<keyword evidence="3 6" id="KW-0812">Transmembrane</keyword>
<accession>A0A3N4MDL5</accession>
<dbReference type="InterPro" id="IPR050250">
    <property type="entry name" value="Macrolide_Exporter_MacB"/>
</dbReference>
<keyword evidence="2" id="KW-1003">Cell membrane</keyword>
<dbReference type="EMBL" id="RMBX01000010">
    <property type="protein sequence ID" value="RPD39687.1"/>
    <property type="molecule type" value="Genomic_DNA"/>
</dbReference>
<dbReference type="InterPro" id="IPR003838">
    <property type="entry name" value="ABC3_permease_C"/>
</dbReference>
<evidence type="ECO:0000256" key="4">
    <source>
        <dbReference type="ARBA" id="ARBA00022989"/>
    </source>
</evidence>
<dbReference type="RefSeq" id="WP_120515825.1">
    <property type="nucleotide sequence ID" value="NZ_QXZY01000004.1"/>
</dbReference>
<proteinExistence type="predicted"/>
<dbReference type="PANTHER" id="PTHR30572:SF18">
    <property type="entry name" value="ABC-TYPE MACROLIDE FAMILY EXPORT SYSTEM PERMEASE COMPONENT 2"/>
    <property type="match status" value="1"/>
</dbReference>
<evidence type="ECO:0000259" key="7">
    <source>
        <dbReference type="Pfam" id="PF02687"/>
    </source>
</evidence>
<feature type="domain" description="MacB-like periplasmic core" evidence="8">
    <location>
        <begin position="20"/>
        <end position="245"/>
    </location>
</feature>
<feature type="transmembrane region" description="Helical" evidence="6">
    <location>
        <begin position="750"/>
        <end position="772"/>
    </location>
</feature>
<feature type="transmembrane region" description="Helical" evidence="6">
    <location>
        <begin position="712"/>
        <end position="738"/>
    </location>
</feature>
<evidence type="ECO:0000313" key="10">
    <source>
        <dbReference type="Proteomes" id="UP000279089"/>
    </source>
</evidence>
<evidence type="ECO:0000259" key="8">
    <source>
        <dbReference type="Pfam" id="PF12704"/>
    </source>
</evidence>
<reference evidence="10" key="1">
    <citation type="submission" date="2018-11" db="EMBL/GenBank/DDBJ databases">
        <title>Chitinophaga lutea sp.nov., isolate from arsenic contaminated soil.</title>
        <authorList>
            <person name="Zong Y."/>
        </authorList>
    </citation>
    <scope>NUCLEOTIDE SEQUENCE [LARGE SCALE GENOMIC DNA]</scope>
    <source>
        <strain evidence="10">YLT18</strain>
    </source>
</reference>
<dbReference type="PANTHER" id="PTHR30572">
    <property type="entry name" value="MEMBRANE COMPONENT OF TRANSPORTER-RELATED"/>
    <property type="match status" value="1"/>
</dbReference>
<evidence type="ECO:0000256" key="2">
    <source>
        <dbReference type="ARBA" id="ARBA00022475"/>
    </source>
</evidence>
<evidence type="ECO:0000256" key="1">
    <source>
        <dbReference type="ARBA" id="ARBA00004651"/>
    </source>
</evidence>
<dbReference type="AlphaFoldDB" id="A0A3N4MDL5"/>
<comment type="subcellular location">
    <subcellularLocation>
        <location evidence="1">Cell membrane</location>
        <topology evidence="1">Multi-pass membrane protein</topology>
    </subcellularLocation>
</comment>
<keyword evidence="5 6" id="KW-0472">Membrane</keyword>
<feature type="domain" description="ABC3 transporter permease C-terminal" evidence="7">
    <location>
        <begin position="672"/>
        <end position="784"/>
    </location>
</feature>
<evidence type="ECO:0000256" key="5">
    <source>
        <dbReference type="ARBA" id="ARBA00023136"/>
    </source>
</evidence>
<feature type="transmembrane region" description="Helical" evidence="6">
    <location>
        <begin position="339"/>
        <end position="362"/>
    </location>
</feature>
<protein>
    <submittedName>
        <fullName evidence="9">FtsX-like permease family protein</fullName>
    </submittedName>
</protein>
<evidence type="ECO:0000256" key="6">
    <source>
        <dbReference type="SAM" id="Phobius"/>
    </source>
</evidence>
<feature type="transmembrane region" description="Helical" evidence="6">
    <location>
        <begin position="668"/>
        <end position="691"/>
    </location>
</feature>
<feature type="transmembrane region" description="Helical" evidence="6">
    <location>
        <begin position="432"/>
        <end position="451"/>
    </location>
</feature>
<name>A0A3N4MDL5_9BACT</name>
<keyword evidence="10" id="KW-1185">Reference proteome</keyword>
<dbReference type="InterPro" id="IPR025857">
    <property type="entry name" value="MacB_PCD"/>
</dbReference>
<organism evidence="9 10">
    <name type="scientific">Chitinophaga barathri</name>
    <dbReference type="NCBI Taxonomy" id="1647451"/>
    <lineage>
        <taxon>Bacteria</taxon>
        <taxon>Pseudomonadati</taxon>
        <taxon>Bacteroidota</taxon>
        <taxon>Chitinophagia</taxon>
        <taxon>Chitinophagales</taxon>
        <taxon>Chitinophagaceae</taxon>
        <taxon>Chitinophaga</taxon>
    </lineage>
</organism>
<sequence>MIRNYLLLAYRNIVRHKLFTAINLIGLAMSMSLCMMVILHVADFLSYDRFHPHGGRIYRLLTEMRNPEGKEFLLASSPLPLKDAIRGDSTLVEDAVNLYPALKGTARIGDRSLPLYGAFTTPSFFKVFGFRLAKGNETTALLQPNGIILSHEAAQRYFGNADAMGKTLEIDPLGAFQVTGVLEQRTDKSHIEFEAYAPAIAVPQLEKNKLLPEKTNSWNTVSEAYTYVLLQPAAGKAQLQSSLDRLAKTLFNDPKQGSISFPVQPLSHITPSWEETYNNIGSGQSWGKVFAEIGLGLIILISACFNYTNLSIARSLSRAKEVGIRKVAGASRFQVFGQYIMEAVIITFLALGLGYIMLTAAQHRNLFNANTGVVNELLQWKMLLAFVTFSVLTGLLAGTLPAWILSAFNPAEVLKRLPSHRVFGKMGLRRSLLVFQLALSLIITVFLFAFYRQFSYMADANKGYQPEGVLTIKLQGNPDHLVRQEVAALSGVEAVSGASYDFKKYLGSRLSVKSSVSKEPAAMDYYSADENFLDVMGLRLAAGQNFRAGQTGQLLINEKAAISLGFKDAASAAGQPVQVNDTVSATVAGVLKDFNYQHLGQPIRPMAIVANGGDYSLLQVKVKTADHDQFQRKVTAIWAKLYPGEPVQAEWLAEELYRNQKQGDSISFLGYISIMTVLIAVMGLLAMVIYSTALRKKEIGVRKVMGADVKSLVLLLSRGFLKMILIAGCIALPLGWLASNFFLNSFPYRINFGWGSVMACFLAVLAICLLAIASQTWRAASADPTDSLRND</sequence>
<feature type="domain" description="ABC3 transporter permease C-terminal" evidence="7">
    <location>
        <begin position="295"/>
        <end position="410"/>
    </location>
</feature>